<keyword evidence="10 21" id="KW-0732">Signal</keyword>
<feature type="signal peptide" evidence="21">
    <location>
        <begin position="1"/>
        <end position="18"/>
    </location>
</feature>
<keyword evidence="13" id="KW-0862">Zinc</keyword>
<evidence type="ECO:0000256" key="7">
    <source>
        <dbReference type="ARBA" id="ARBA00022645"/>
    </source>
</evidence>
<feature type="domain" description="Peptidase M28" evidence="22">
    <location>
        <begin position="297"/>
        <end position="498"/>
    </location>
</feature>
<dbReference type="OrthoDB" id="9769665at2"/>
<keyword evidence="9" id="KW-0479">Metal-binding</keyword>
<sequence length="522" mass="57740">MRKLLLSASLLLSLSALAQEEKVDQEIINKIIKEGTTNSQVMNIAFHLTDVSGPRLTNSPGYYRAADYAIAEMKKWGVSKAGLDAWGEFGQGWQLKKSYVAMTAPYYKPILAYPKTWTQSTKGLQKAEVVVINVKDSTELLQYKGKLAGKVVLVNRTDEYKHSFKPDATRYTEDELQKMAAYQIPTQPQGPRQGGNPNMARFGAAQRLNTLIKELITSEGAAAFLTASTASHDGTIFVQNPAGNRVDFVNGKPSVLEIAVAYEDLKTINRLVNMGTPVSMELDVQSEFTGKDVKGYNVIGEIKGTDPKLKDEVVMIGAHLDSWHGATGATDNAAGCAVMLEVMRIFKALNLQPKRTIRIALWSGEEQGLLGSRGWIKNYVGDRVTKEIKPEQGKISAYYNIDNGTGKIRGVYLEGNAAVQPIFSKWLEPFKEMGASTLTLQNTGGTDHISFNELGIPGFQFIQDEIEYDTRTHHTTMDSYDHLVADDLKQMAVIVASFVYNTAMRDGLLPRKEMPKPVQTQR</sequence>
<evidence type="ECO:0000256" key="9">
    <source>
        <dbReference type="ARBA" id="ARBA00022723"/>
    </source>
</evidence>
<accession>A0A4Q1CM60</accession>
<evidence type="ECO:0000256" key="10">
    <source>
        <dbReference type="ARBA" id="ARBA00022729"/>
    </source>
</evidence>
<evidence type="ECO:0000256" key="13">
    <source>
        <dbReference type="ARBA" id="ARBA00022833"/>
    </source>
</evidence>
<evidence type="ECO:0000256" key="6">
    <source>
        <dbReference type="ARBA" id="ARBA00022525"/>
    </source>
</evidence>
<evidence type="ECO:0000256" key="14">
    <source>
        <dbReference type="ARBA" id="ARBA00023034"/>
    </source>
</evidence>
<dbReference type="Gene3D" id="3.40.630.10">
    <property type="entry name" value="Zn peptidases"/>
    <property type="match status" value="2"/>
</dbReference>
<proteinExistence type="predicted"/>
<dbReference type="GO" id="GO:0070573">
    <property type="term" value="F:metallodipeptidase activity"/>
    <property type="evidence" value="ECO:0007669"/>
    <property type="project" value="InterPro"/>
</dbReference>
<dbReference type="EMBL" id="SDHW01000001">
    <property type="protein sequence ID" value="RXK62090.1"/>
    <property type="molecule type" value="Genomic_DNA"/>
</dbReference>
<keyword evidence="7" id="KW-0121">Carboxypeptidase</keyword>
<comment type="subunit">
    <text evidence="19">Homodimer. The monomeric form is inactive while the homodimer is active.</text>
</comment>
<reference evidence="23 24" key="1">
    <citation type="submission" date="2019-01" db="EMBL/GenBank/DDBJ databases">
        <title>Lacibacter sp. strain TTM-7.</title>
        <authorList>
            <person name="Chen W.-M."/>
        </authorList>
    </citation>
    <scope>NUCLEOTIDE SEQUENCE [LARGE SCALE GENOMIC DNA]</scope>
    <source>
        <strain evidence="23 24">TTM-7</strain>
    </source>
</reference>
<gene>
    <name evidence="23" type="ORF">ESA94_03500</name>
</gene>
<evidence type="ECO:0000256" key="19">
    <source>
        <dbReference type="ARBA" id="ARBA00025833"/>
    </source>
</evidence>
<dbReference type="PANTHER" id="PTHR12053">
    <property type="entry name" value="PROTEASE FAMILY M28 PLASMA GLUTAMATE CARBOXYPEPTIDASE-RELATED"/>
    <property type="match status" value="1"/>
</dbReference>
<comment type="caution">
    <text evidence="23">The sequence shown here is derived from an EMBL/GenBank/DDBJ whole genome shotgun (WGS) entry which is preliminary data.</text>
</comment>
<evidence type="ECO:0000256" key="12">
    <source>
        <dbReference type="ARBA" id="ARBA00022824"/>
    </source>
</evidence>
<evidence type="ECO:0000259" key="22">
    <source>
        <dbReference type="Pfam" id="PF04389"/>
    </source>
</evidence>
<evidence type="ECO:0000313" key="23">
    <source>
        <dbReference type="EMBL" id="RXK62090.1"/>
    </source>
</evidence>
<evidence type="ECO:0000256" key="4">
    <source>
        <dbReference type="ARBA" id="ARBA00004613"/>
    </source>
</evidence>
<evidence type="ECO:0000256" key="2">
    <source>
        <dbReference type="ARBA" id="ARBA00004371"/>
    </source>
</evidence>
<keyword evidence="16" id="KW-0865">Zymogen</keyword>
<organism evidence="23 24">
    <name type="scientific">Lacibacter luteus</name>
    <dbReference type="NCBI Taxonomy" id="2508719"/>
    <lineage>
        <taxon>Bacteria</taxon>
        <taxon>Pseudomonadati</taxon>
        <taxon>Bacteroidota</taxon>
        <taxon>Chitinophagia</taxon>
        <taxon>Chitinophagales</taxon>
        <taxon>Chitinophagaceae</taxon>
        <taxon>Lacibacter</taxon>
    </lineage>
</organism>
<keyword evidence="15" id="KW-0482">Metalloprotease</keyword>
<dbReference type="Pfam" id="PF04389">
    <property type="entry name" value="Peptidase_M28"/>
    <property type="match status" value="1"/>
</dbReference>
<evidence type="ECO:0000256" key="20">
    <source>
        <dbReference type="ARBA" id="ARBA00033328"/>
    </source>
</evidence>
<dbReference type="GO" id="GO:0005764">
    <property type="term" value="C:lysosome"/>
    <property type="evidence" value="ECO:0007669"/>
    <property type="project" value="UniProtKB-SubCell"/>
</dbReference>
<dbReference type="SUPFAM" id="SSF53187">
    <property type="entry name" value="Zn-dependent exopeptidases"/>
    <property type="match status" value="1"/>
</dbReference>
<evidence type="ECO:0000256" key="17">
    <source>
        <dbReference type="ARBA" id="ARBA00023180"/>
    </source>
</evidence>
<dbReference type="RefSeq" id="WP_129129462.1">
    <property type="nucleotide sequence ID" value="NZ_SDHW01000001.1"/>
</dbReference>
<comment type="subcellular location">
    <subcellularLocation>
        <location evidence="1">Endoplasmic reticulum</location>
    </subcellularLocation>
    <subcellularLocation>
        <location evidence="3">Golgi apparatus</location>
    </subcellularLocation>
    <subcellularLocation>
        <location evidence="2">Lysosome</location>
    </subcellularLocation>
    <subcellularLocation>
        <location evidence="4">Secreted</location>
    </subcellularLocation>
</comment>
<dbReference type="AlphaFoldDB" id="A0A4Q1CM60"/>
<evidence type="ECO:0000256" key="18">
    <source>
        <dbReference type="ARBA" id="ARBA00023228"/>
    </source>
</evidence>
<dbReference type="GO" id="GO:0006508">
    <property type="term" value="P:proteolysis"/>
    <property type="evidence" value="ECO:0007669"/>
    <property type="project" value="UniProtKB-KW"/>
</dbReference>
<dbReference type="GO" id="GO:0004180">
    <property type="term" value="F:carboxypeptidase activity"/>
    <property type="evidence" value="ECO:0007669"/>
    <property type="project" value="UniProtKB-KW"/>
</dbReference>
<keyword evidence="12" id="KW-0256">Endoplasmic reticulum</keyword>
<feature type="chain" id="PRO_5020445560" description="Carboxypeptidase Q" evidence="21">
    <location>
        <begin position="19"/>
        <end position="522"/>
    </location>
</feature>
<dbReference type="InterPro" id="IPR039866">
    <property type="entry name" value="CPQ"/>
</dbReference>
<dbReference type="InterPro" id="IPR007484">
    <property type="entry name" value="Peptidase_M28"/>
</dbReference>
<keyword evidence="14" id="KW-0333">Golgi apparatus</keyword>
<evidence type="ECO:0000313" key="24">
    <source>
        <dbReference type="Proteomes" id="UP000290204"/>
    </source>
</evidence>
<evidence type="ECO:0000256" key="11">
    <source>
        <dbReference type="ARBA" id="ARBA00022801"/>
    </source>
</evidence>
<keyword evidence="18" id="KW-0458">Lysosome</keyword>
<dbReference type="Proteomes" id="UP000290204">
    <property type="component" value="Unassembled WGS sequence"/>
</dbReference>
<dbReference type="PANTHER" id="PTHR12053:SF3">
    <property type="entry name" value="CARBOXYPEPTIDASE Q"/>
    <property type="match status" value="1"/>
</dbReference>
<keyword evidence="24" id="KW-1185">Reference proteome</keyword>
<evidence type="ECO:0000256" key="21">
    <source>
        <dbReference type="SAM" id="SignalP"/>
    </source>
</evidence>
<dbReference type="GO" id="GO:0046872">
    <property type="term" value="F:metal ion binding"/>
    <property type="evidence" value="ECO:0007669"/>
    <property type="project" value="UniProtKB-KW"/>
</dbReference>
<keyword evidence="11 23" id="KW-0378">Hydrolase</keyword>
<evidence type="ECO:0000256" key="3">
    <source>
        <dbReference type="ARBA" id="ARBA00004555"/>
    </source>
</evidence>
<evidence type="ECO:0000256" key="15">
    <source>
        <dbReference type="ARBA" id="ARBA00023049"/>
    </source>
</evidence>
<keyword evidence="6" id="KW-0964">Secreted</keyword>
<evidence type="ECO:0000256" key="8">
    <source>
        <dbReference type="ARBA" id="ARBA00022670"/>
    </source>
</evidence>
<evidence type="ECO:0000256" key="5">
    <source>
        <dbReference type="ARBA" id="ARBA00014116"/>
    </source>
</evidence>
<dbReference type="GO" id="GO:0005576">
    <property type="term" value="C:extracellular region"/>
    <property type="evidence" value="ECO:0007669"/>
    <property type="project" value="UniProtKB-SubCell"/>
</dbReference>
<keyword evidence="8" id="KW-0645">Protease</keyword>
<protein>
    <recommendedName>
        <fullName evidence="5">Carboxypeptidase Q</fullName>
    </recommendedName>
    <alternativeName>
        <fullName evidence="20">Plasma glutamate carboxypeptidase</fullName>
    </alternativeName>
</protein>
<keyword evidence="17" id="KW-0325">Glycoprotein</keyword>
<evidence type="ECO:0000256" key="1">
    <source>
        <dbReference type="ARBA" id="ARBA00004240"/>
    </source>
</evidence>
<evidence type="ECO:0000256" key="16">
    <source>
        <dbReference type="ARBA" id="ARBA00023145"/>
    </source>
</evidence>
<name>A0A4Q1CM60_9BACT</name>